<reference evidence="2" key="1">
    <citation type="submission" date="2018-11" db="EMBL/GenBank/DDBJ databases">
        <authorList>
            <consortium name="Pathogen Informatics"/>
        </authorList>
    </citation>
    <scope>NUCLEOTIDE SEQUENCE</scope>
</reference>
<dbReference type="Proteomes" id="UP000784294">
    <property type="component" value="Unassembled WGS sequence"/>
</dbReference>
<feature type="domain" description="Fibronectin type-III" evidence="1">
    <location>
        <begin position="19"/>
        <end position="107"/>
    </location>
</feature>
<sequence>MPSFNLVFTFGLCIPDLEEADDMELLKRNESSITLAWEPSSSGTAYQLTVTSPYGGRYSVRIPDIKTRNYTVNFLEPCVTYEFHLQTWHNEKISYGAKQKHLTLPPRVAHVEVKRPVVGKMVPVKWTAAYPQPSGECEWNYLVQFSERNGENPGIITRVDAEKWCM</sequence>
<keyword evidence="3" id="KW-1185">Reference proteome</keyword>
<dbReference type="CDD" id="cd00063">
    <property type="entry name" value="FN3"/>
    <property type="match status" value="1"/>
</dbReference>
<dbReference type="Pfam" id="PF00041">
    <property type="entry name" value="fn3"/>
    <property type="match status" value="1"/>
</dbReference>
<name>A0A3S5CCE9_9PLAT</name>
<gene>
    <name evidence="2" type="ORF">PXEA_LOCUS2943</name>
</gene>
<dbReference type="InterPro" id="IPR013783">
    <property type="entry name" value="Ig-like_fold"/>
</dbReference>
<dbReference type="PROSITE" id="PS50853">
    <property type="entry name" value="FN3"/>
    <property type="match status" value="1"/>
</dbReference>
<evidence type="ECO:0000259" key="1">
    <source>
        <dbReference type="PROSITE" id="PS50853"/>
    </source>
</evidence>
<protein>
    <recommendedName>
        <fullName evidence="1">Fibronectin type-III domain-containing protein</fullName>
    </recommendedName>
</protein>
<proteinExistence type="predicted"/>
<dbReference type="AlphaFoldDB" id="A0A3S5CCE9"/>
<dbReference type="SUPFAM" id="SSF49265">
    <property type="entry name" value="Fibronectin type III"/>
    <property type="match status" value="1"/>
</dbReference>
<evidence type="ECO:0000313" key="3">
    <source>
        <dbReference type="Proteomes" id="UP000784294"/>
    </source>
</evidence>
<dbReference type="EMBL" id="CAAALY010006492">
    <property type="protein sequence ID" value="VEL09503.1"/>
    <property type="molecule type" value="Genomic_DNA"/>
</dbReference>
<dbReference type="InterPro" id="IPR003961">
    <property type="entry name" value="FN3_dom"/>
</dbReference>
<dbReference type="InterPro" id="IPR036116">
    <property type="entry name" value="FN3_sf"/>
</dbReference>
<evidence type="ECO:0000313" key="2">
    <source>
        <dbReference type="EMBL" id="VEL09503.1"/>
    </source>
</evidence>
<accession>A0A3S5CCE9</accession>
<dbReference type="Gene3D" id="2.60.40.10">
    <property type="entry name" value="Immunoglobulins"/>
    <property type="match status" value="1"/>
</dbReference>
<comment type="caution">
    <text evidence="2">The sequence shown here is derived from an EMBL/GenBank/DDBJ whole genome shotgun (WGS) entry which is preliminary data.</text>
</comment>
<organism evidence="2 3">
    <name type="scientific">Protopolystoma xenopodis</name>
    <dbReference type="NCBI Taxonomy" id="117903"/>
    <lineage>
        <taxon>Eukaryota</taxon>
        <taxon>Metazoa</taxon>
        <taxon>Spiralia</taxon>
        <taxon>Lophotrochozoa</taxon>
        <taxon>Platyhelminthes</taxon>
        <taxon>Monogenea</taxon>
        <taxon>Polyopisthocotylea</taxon>
        <taxon>Polystomatidea</taxon>
        <taxon>Polystomatidae</taxon>
        <taxon>Protopolystoma</taxon>
    </lineage>
</organism>